<dbReference type="EMBL" id="JAUYVH010000007">
    <property type="protein sequence ID" value="MDQ9171185.1"/>
    <property type="molecule type" value="Genomic_DNA"/>
</dbReference>
<sequence>MFTPRHAGLYLAIAGLGVFSFLGIYGQFSPLWATGFGGLLLIGIHDLVQTHHSVLRNYPILGHFRFMFEAIRPELRQYIVESETEEIPFSRAQRSIVYQRAKNAMDSRAFGTELRVNDAGHEWINHSLAPSTIADQNFRILIGAKRPQPYSLSVFNISAMSFGALSANAIRALNSGAKMGGFAHDTGEGSLSAYHKEFGGDLIWEIGSGYFGCRNADGSFSPELFTRQATDPQVKMIEIKLSQGAKPGHGGVLPAAKITPEIAATRGIPMGRDCVSPAAHSEFCTPVGLLAFVDKLRNLSGGKPTEFKLCIGAPWEFLAIAKAMMETGILPDFIVIDGAEGGTGAAPLEFVDHVGMPLQEGLLLVHNTLKGLNLRDQIKLGASGKLITAFDIARTLAIGADWVNSARGFMFAVGCIQAQACNTGRCPTGVATQDKNRQKALVVPDKAERVYNFHRNTLHALKELLQASGLHHPSELRPYHIMRRISAFEVQPLSRLLPYIEDGDLLANIYRHPVFEHWWPLATSQSFAVPGKEVAETGKTEKPEWCHVDGNSLEMQT</sequence>
<dbReference type="EC" id="1.4.-.-" evidence="5"/>
<dbReference type="PANTHER" id="PTHR43819:SF1">
    <property type="entry name" value="ARCHAEAL-TYPE GLUTAMATE SYNTHASE [NADPH]"/>
    <property type="match status" value="1"/>
</dbReference>
<dbReference type="CDD" id="cd02808">
    <property type="entry name" value="GltS_FMN"/>
    <property type="match status" value="1"/>
</dbReference>
<feature type="domain" description="Glutamate synthase" evidence="4">
    <location>
        <begin position="140"/>
        <end position="470"/>
    </location>
</feature>
<dbReference type="PIRSF" id="PIRSF006429">
    <property type="entry name" value="GOGAT_lg_2"/>
    <property type="match status" value="1"/>
</dbReference>
<dbReference type="GO" id="GO:0016491">
    <property type="term" value="F:oxidoreductase activity"/>
    <property type="evidence" value="ECO:0007669"/>
    <property type="project" value="UniProtKB-KW"/>
</dbReference>
<dbReference type="InterPro" id="IPR002932">
    <property type="entry name" value="Glu_synthdom"/>
</dbReference>
<evidence type="ECO:0000256" key="1">
    <source>
        <dbReference type="ARBA" id="ARBA00009716"/>
    </source>
</evidence>
<dbReference type="InterPro" id="IPR013785">
    <property type="entry name" value="Aldolase_TIM"/>
</dbReference>
<gene>
    <name evidence="5" type="ORF">Q8A64_12295</name>
</gene>
<keyword evidence="3" id="KW-0472">Membrane</keyword>
<reference evidence="5 6" key="1">
    <citation type="submission" date="2023-08" db="EMBL/GenBank/DDBJ databases">
        <title>Oxalobacteraceae gen .nov., isolated from river sludge outside the plant.</title>
        <authorList>
            <person name="Zhao S.Y."/>
        </authorList>
    </citation>
    <scope>NUCLEOTIDE SEQUENCE [LARGE SCALE GENOMIC DNA]</scope>
    <source>
        <strain evidence="5 6">R-40</strain>
    </source>
</reference>
<evidence type="ECO:0000313" key="6">
    <source>
        <dbReference type="Proteomes" id="UP001225596"/>
    </source>
</evidence>
<dbReference type="PANTHER" id="PTHR43819">
    <property type="entry name" value="ARCHAEAL-TYPE GLUTAMATE SYNTHASE [NADPH]"/>
    <property type="match status" value="1"/>
</dbReference>
<evidence type="ECO:0000256" key="2">
    <source>
        <dbReference type="PIRNR" id="PIRNR006429"/>
    </source>
</evidence>
<keyword evidence="5" id="KW-0560">Oxidoreductase</keyword>
<keyword evidence="3" id="KW-1133">Transmembrane helix</keyword>
<name>A0ABU1BQB3_9BURK</name>
<comment type="caution">
    <text evidence="5">The sequence shown here is derived from an EMBL/GenBank/DDBJ whole genome shotgun (WGS) entry which is preliminary data.</text>
</comment>
<organism evidence="5 6">
    <name type="scientific">Keguizhuia sedimenti</name>
    <dbReference type="NCBI Taxonomy" id="3064264"/>
    <lineage>
        <taxon>Bacteria</taxon>
        <taxon>Pseudomonadati</taxon>
        <taxon>Pseudomonadota</taxon>
        <taxon>Betaproteobacteria</taxon>
        <taxon>Burkholderiales</taxon>
        <taxon>Oxalobacteraceae</taxon>
        <taxon>Keguizhuia</taxon>
    </lineage>
</organism>
<evidence type="ECO:0000313" key="5">
    <source>
        <dbReference type="EMBL" id="MDQ9171185.1"/>
    </source>
</evidence>
<dbReference type="Gene3D" id="3.20.20.70">
    <property type="entry name" value="Aldolase class I"/>
    <property type="match status" value="1"/>
</dbReference>
<keyword evidence="3" id="KW-0812">Transmembrane</keyword>
<keyword evidence="6" id="KW-1185">Reference proteome</keyword>
<dbReference type="Proteomes" id="UP001225596">
    <property type="component" value="Unassembled WGS sequence"/>
</dbReference>
<accession>A0ABU1BQB3</accession>
<dbReference type="SUPFAM" id="SSF51395">
    <property type="entry name" value="FMN-linked oxidoreductases"/>
    <property type="match status" value="1"/>
</dbReference>
<evidence type="ECO:0000256" key="3">
    <source>
        <dbReference type="SAM" id="Phobius"/>
    </source>
</evidence>
<protein>
    <submittedName>
        <fullName evidence="5">FMN-binding glutamate synthase family protein</fullName>
        <ecNumber evidence="5">1.4.-.-</ecNumber>
    </submittedName>
</protein>
<dbReference type="PIRSF" id="PIRSF500060">
    <property type="entry name" value="UCP500060"/>
    <property type="match status" value="1"/>
</dbReference>
<evidence type="ECO:0000259" key="4">
    <source>
        <dbReference type="Pfam" id="PF01645"/>
    </source>
</evidence>
<comment type="similarity">
    <text evidence="1 2">Belongs to the glutamate synthase family.</text>
</comment>
<dbReference type="InterPro" id="IPR027283">
    <property type="entry name" value="YerD"/>
</dbReference>
<feature type="transmembrane region" description="Helical" evidence="3">
    <location>
        <begin position="7"/>
        <end position="25"/>
    </location>
</feature>
<dbReference type="InterPro" id="IPR024188">
    <property type="entry name" value="GltB"/>
</dbReference>
<dbReference type="RefSeq" id="WP_338437120.1">
    <property type="nucleotide sequence ID" value="NZ_JAUYVH010000007.1"/>
</dbReference>
<proteinExistence type="inferred from homology"/>
<dbReference type="Pfam" id="PF01645">
    <property type="entry name" value="Glu_synthase"/>
    <property type="match status" value="1"/>
</dbReference>